<dbReference type="InterPro" id="IPR058888">
    <property type="entry name" value="LLG1-like"/>
</dbReference>
<evidence type="ECO:0000313" key="4">
    <source>
        <dbReference type="Proteomes" id="UP001497457"/>
    </source>
</evidence>
<reference evidence="4" key="1">
    <citation type="submission" date="2024-06" db="EMBL/GenBank/DDBJ databases">
        <authorList>
            <person name="Ryan C."/>
        </authorList>
    </citation>
    <scope>NUCLEOTIDE SEQUENCE [LARGE SCALE GENOMIC DNA]</scope>
</reference>
<dbReference type="PANTHER" id="PTHR31533:SF37">
    <property type="entry name" value="OS04G0500300 PROTEIN"/>
    <property type="match status" value="1"/>
</dbReference>
<evidence type="ECO:0000256" key="1">
    <source>
        <dbReference type="SAM" id="SignalP"/>
    </source>
</evidence>
<feature type="domain" description="GPI-anchored protein LLG1-like" evidence="2">
    <location>
        <begin position="61"/>
        <end position="137"/>
    </location>
</feature>
<dbReference type="EMBL" id="OZ075141">
    <property type="protein sequence ID" value="CAL5031196.1"/>
    <property type="molecule type" value="Genomic_DNA"/>
</dbReference>
<gene>
    <name evidence="3" type="ORF">URODEC1_LOCUS81504</name>
</gene>
<keyword evidence="1" id="KW-0732">Signal</keyword>
<dbReference type="AlphaFoldDB" id="A0ABC9D536"/>
<feature type="chain" id="PRO_5044865907" description="GPI-anchored protein LLG1-like domain-containing protein" evidence="1">
    <location>
        <begin position="25"/>
        <end position="142"/>
    </location>
</feature>
<feature type="signal peptide" evidence="1">
    <location>
        <begin position="1"/>
        <end position="24"/>
    </location>
</feature>
<proteinExistence type="predicted"/>
<evidence type="ECO:0000259" key="2">
    <source>
        <dbReference type="Pfam" id="PF26578"/>
    </source>
</evidence>
<reference evidence="3 4" key="2">
    <citation type="submission" date="2024-10" db="EMBL/GenBank/DDBJ databases">
        <authorList>
            <person name="Ryan C."/>
        </authorList>
    </citation>
    <scope>NUCLEOTIDE SEQUENCE [LARGE SCALE GENOMIC DNA]</scope>
</reference>
<dbReference type="Proteomes" id="UP001497457">
    <property type="component" value="Chromosome 31b"/>
</dbReference>
<organism evidence="3 4">
    <name type="scientific">Urochloa decumbens</name>
    <dbReference type="NCBI Taxonomy" id="240449"/>
    <lineage>
        <taxon>Eukaryota</taxon>
        <taxon>Viridiplantae</taxon>
        <taxon>Streptophyta</taxon>
        <taxon>Embryophyta</taxon>
        <taxon>Tracheophyta</taxon>
        <taxon>Spermatophyta</taxon>
        <taxon>Magnoliopsida</taxon>
        <taxon>Liliopsida</taxon>
        <taxon>Poales</taxon>
        <taxon>Poaceae</taxon>
        <taxon>PACMAD clade</taxon>
        <taxon>Panicoideae</taxon>
        <taxon>Panicodae</taxon>
        <taxon>Paniceae</taxon>
        <taxon>Melinidinae</taxon>
        <taxon>Urochloa</taxon>
    </lineage>
</organism>
<protein>
    <recommendedName>
        <fullName evidence="2">GPI-anchored protein LLG1-like domain-containing protein</fullName>
    </recommendedName>
</protein>
<sequence>MGSTSTTAVLFFCVALSMVVVGSAAHEKNLKFISMGALECSNVTETEAPGRKLFEAECPVKFQNNRGVNAVARSCRGVPSEKRCCGALKAFACPYSDLLNENDVNGCANDMFFEINVRGRLRPGLFSQICVEGPYGLQCTAQ</sequence>
<dbReference type="Pfam" id="PF26578">
    <property type="entry name" value="LLG1"/>
    <property type="match status" value="1"/>
</dbReference>
<dbReference type="PANTHER" id="PTHR31533">
    <property type="entry name" value="GPI-ANCHORED PROTEIN LLG1-RELATED-RELATED"/>
    <property type="match status" value="1"/>
</dbReference>
<evidence type="ECO:0000313" key="3">
    <source>
        <dbReference type="EMBL" id="CAL5031196.1"/>
    </source>
</evidence>
<accession>A0ABC9D536</accession>
<dbReference type="InterPro" id="IPR039307">
    <property type="entry name" value="LORELEI-like"/>
</dbReference>
<keyword evidence="4" id="KW-1185">Reference proteome</keyword>
<name>A0ABC9D536_9POAL</name>